<feature type="transmembrane region" description="Helical" evidence="11">
    <location>
        <begin position="20"/>
        <end position="38"/>
    </location>
</feature>
<evidence type="ECO:0000313" key="13">
    <source>
        <dbReference type="Proteomes" id="UP000195667"/>
    </source>
</evidence>
<dbReference type="InterPro" id="IPR003849">
    <property type="entry name" value="Preprotein_translocase_YajC"/>
</dbReference>
<evidence type="ECO:0000256" key="2">
    <source>
        <dbReference type="ARBA" id="ARBA00006742"/>
    </source>
</evidence>
<reference evidence="13" key="1">
    <citation type="submission" date="2017-02" db="EMBL/GenBank/DDBJ databases">
        <authorList>
            <person name="Daims H."/>
        </authorList>
    </citation>
    <scope>NUCLEOTIDE SEQUENCE [LARGE SCALE GENOMIC DNA]</scope>
</reference>
<dbReference type="OrthoDB" id="9811406at2"/>
<keyword evidence="5" id="KW-1003">Cell membrane</keyword>
<dbReference type="GO" id="GO:0005886">
    <property type="term" value="C:plasma membrane"/>
    <property type="evidence" value="ECO:0007669"/>
    <property type="project" value="UniProtKB-SubCell"/>
</dbReference>
<dbReference type="AlphaFoldDB" id="A0A1R4HJU3"/>
<keyword evidence="4" id="KW-0813">Transport</keyword>
<evidence type="ECO:0000313" key="12">
    <source>
        <dbReference type="EMBL" id="SJM96301.1"/>
    </source>
</evidence>
<dbReference type="RefSeq" id="WP_087145158.1">
    <property type="nucleotide sequence ID" value="NZ_FUKI01000167.1"/>
</dbReference>
<sequence>MSFFISDALAAGATATQPGMEGMIFPLGILAFFYLLFLRPQSKRAKEKKQMLSVMTKGTEVVTTGGILGKVADLDDNFVKLEIADNIFIQVQRHNIETMMPKGTYKAVNKKGSVELTKR</sequence>
<dbReference type="GO" id="GO:0015031">
    <property type="term" value="P:protein transport"/>
    <property type="evidence" value="ECO:0007669"/>
    <property type="project" value="UniProtKB-KW"/>
</dbReference>
<dbReference type="PANTHER" id="PTHR33909">
    <property type="entry name" value="SEC TRANSLOCON ACCESSORY COMPLEX SUBUNIT YAJC"/>
    <property type="match status" value="1"/>
</dbReference>
<evidence type="ECO:0000256" key="8">
    <source>
        <dbReference type="ARBA" id="ARBA00022989"/>
    </source>
</evidence>
<evidence type="ECO:0000256" key="3">
    <source>
        <dbReference type="ARBA" id="ARBA00014962"/>
    </source>
</evidence>
<evidence type="ECO:0000256" key="11">
    <source>
        <dbReference type="SAM" id="Phobius"/>
    </source>
</evidence>
<evidence type="ECO:0000256" key="6">
    <source>
        <dbReference type="ARBA" id="ARBA00022692"/>
    </source>
</evidence>
<evidence type="ECO:0000256" key="5">
    <source>
        <dbReference type="ARBA" id="ARBA00022475"/>
    </source>
</evidence>
<comment type="subcellular location">
    <subcellularLocation>
        <location evidence="1">Cell membrane</location>
        <topology evidence="1">Single-pass membrane protein</topology>
    </subcellularLocation>
</comment>
<protein>
    <recommendedName>
        <fullName evidence="3">Sec translocon accessory complex subunit YajC</fullName>
    </recommendedName>
</protein>
<dbReference type="PRINTS" id="PR01853">
    <property type="entry name" value="YAJCTRNLCASE"/>
</dbReference>
<keyword evidence="8 11" id="KW-1133">Transmembrane helix</keyword>
<dbReference type="NCBIfam" id="TIGR00739">
    <property type="entry name" value="yajC"/>
    <property type="match status" value="1"/>
</dbReference>
<keyword evidence="6 11" id="KW-0812">Transmembrane</keyword>
<name>A0A1R4HJU3_9GAMM</name>
<evidence type="ECO:0000256" key="7">
    <source>
        <dbReference type="ARBA" id="ARBA00022927"/>
    </source>
</evidence>
<dbReference type="EMBL" id="FUKI01000167">
    <property type="protein sequence ID" value="SJM96301.1"/>
    <property type="molecule type" value="Genomic_DNA"/>
</dbReference>
<accession>A0A1R4HJU3</accession>
<keyword evidence="10 11" id="KW-0472">Membrane</keyword>
<dbReference type="SMART" id="SM01323">
    <property type="entry name" value="YajC"/>
    <property type="match status" value="1"/>
</dbReference>
<organism evidence="12 13">
    <name type="scientific">Crenothrix polyspora</name>
    <dbReference type="NCBI Taxonomy" id="360316"/>
    <lineage>
        <taxon>Bacteria</taxon>
        <taxon>Pseudomonadati</taxon>
        <taxon>Pseudomonadota</taxon>
        <taxon>Gammaproteobacteria</taxon>
        <taxon>Methylococcales</taxon>
        <taxon>Crenotrichaceae</taxon>
        <taxon>Crenothrix</taxon>
    </lineage>
</organism>
<dbReference type="PANTHER" id="PTHR33909:SF1">
    <property type="entry name" value="SEC TRANSLOCON ACCESSORY COMPLEX SUBUNIT YAJC"/>
    <property type="match status" value="1"/>
</dbReference>
<comment type="similarity">
    <text evidence="2">Belongs to the YajC family.</text>
</comment>
<dbReference type="Pfam" id="PF02699">
    <property type="entry name" value="YajC"/>
    <property type="match status" value="1"/>
</dbReference>
<dbReference type="Proteomes" id="UP000195667">
    <property type="component" value="Unassembled WGS sequence"/>
</dbReference>
<keyword evidence="7" id="KW-0653">Protein transport</keyword>
<evidence type="ECO:0000256" key="9">
    <source>
        <dbReference type="ARBA" id="ARBA00023010"/>
    </source>
</evidence>
<evidence type="ECO:0000256" key="4">
    <source>
        <dbReference type="ARBA" id="ARBA00022448"/>
    </source>
</evidence>
<proteinExistence type="inferred from homology"/>
<gene>
    <name evidence="12" type="ORF">CRENPOLYSF1_870018</name>
</gene>
<keyword evidence="9" id="KW-0811">Translocation</keyword>
<evidence type="ECO:0000256" key="1">
    <source>
        <dbReference type="ARBA" id="ARBA00004162"/>
    </source>
</evidence>
<evidence type="ECO:0000256" key="10">
    <source>
        <dbReference type="ARBA" id="ARBA00023136"/>
    </source>
</evidence>
<keyword evidence="13" id="KW-1185">Reference proteome</keyword>